<dbReference type="GO" id="GO:0005737">
    <property type="term" value="C:cytoplasm"/>
    <property type="evidence" value="ECO:0007669"/>
    <property type="project" value="UniProtKB-SubCell"/>
</dbReference>
<dbReference type="InterPro" id="IPR036723">
    <property type="entry name" value="Alpha-catenin/vinculin-like_sf"/>
</dbReference>
<dbReference type="GO" id="GO:0007155">
    <property type="term" value="P:cell adhesion"/>
    <property type="evidence" value="ECO:0007669"/>
    <property type="project" value="InterPro"/>
</dbReference>
<dbReference type="GO" id="GO:0051015">
    <property type="term" value="F:actin filament binding"/>
    <property type="evidence" value="ECO:0007669"/>
    <property type="project" value="InterPro"/>
</dbReference>
<keyword evidence="3" id="KW-0963">Cytoplasm</keyword>
<comment type="subcellular location">
    <subcellularLocation>
        <location evidence="1">Cytoplasm</location>
    </subcellularLocation>
</comment>
<dbReference type="Ensembl" id="ENSHHUT00000046522.1">
    <property type="protein sequence ID" value="ENSHHUP00000044861.1"/>
    <property type="gene ID" value="ENSHHUG00000027417.1"/>
</dbReference>
<organism evidence="4 5">
    <name type="scientific">Hucho hucho</name>
    <name type="common">huchen</name>
    <dbReference type="NCBI Taxonomy" id="62062"/>
    <lineage>
        <taxon>Eukaryota</taxon>
        <taxon>Metazoa</taxon>
        <taxon>Chordata</taxon>
        <taxon>Craniata</taxon>
        <taxon>Vertebrata</taxon>
        <taxon>Euteleostomi</taxon>
        <taxon>Actinopterygii</taxon>
        <taxon>Neopterygii</taxon>
        <taxon>Teleostei</taxon>
        <taxon>Protacanthopterygii</taxon>
        <taxon>Salmoniformes</taxon>
        <taxon>Salmonidae</taxon>
        <taxon>Salmoninae</taxon>
        <taxon>Hucho</taxon>
    </lineage>
</organism>
<evidence type="ECO:0000313" key="4">
    <source>
        <dbReference type="Ensembl" id="ENSHHUP00000044861.1"/>
    </source>
</evidence>
<reference evidence="5" key="1">
    <citation type="submission" date="2018-06" db="EMBL/GenBank/DDBJ databases">
        <title>Genome assembly of Danube salmon.</title>
        <authorList>
            <person name="Macqueen D.J."/>
            <person name="Gundappa M.K."/>
        </authorList>
    </citation>
    <scope>NUCLEOTIDE SEQUENCE [LARGE SCALE GENOMIC DNA]</scope>
</reference>
<dbReference type="PANTHER" id="PTHR46342">
    <property type="entry name" value="ALPHA-CATULIN"/>
    <property type="match status" value="1"/>
</dbReference>
<name>A0A4W5N0G8_9TELE</name>
<reference evidence="4" key="2">
    <citation type="submission" date="2025-08" db="UniProtKB">
        <authorList>
            <consortium name="Ensembl"/>
        </authorList>
    </citation>
    <scope>IDENTIFICATION</scope>
</reference>
<keyword evidence="5" id="KW-1185">Reference proteome</keyword>
<evidence type="ECO:0000256" key="1">
    <source>
        <dbReference type="ARBA" id="ARBA00004496"/>
    </source>
</evidence>
<dbReference type="GeneTree" id="ENSGT01030000234543"/>
<proteinExistence type="inferred from homology"/>
<reference evidence="4" key="3">
    <citation type="submission" date="2025-09" db="UniProtKB">
        <authorList>
            <consortium name="Ensembl"/>
        </authorList>
    </citation>
    <scope>IDENTIFICATION</scope>
</reference>
<dbReference type="GO" id="GO:0007266">
    <property type="term" value="P:Rho protein signal transduction"/>
    <property type="evidence" value="ECO:0007669"/>
    <property type="project" value="InterPro"/>
</dbReference>
<comment type="similarity">
    <text evidence="2">Belongs to the vinculin/alpha-catenin family.</text>
</comment>
<sequence length="216" mass="24458">MVEFAHLTGDRQNDLKDENKKARMAAARAVLEKCTMMLLTASKTCLRHPDCESARINKDAVFHRMRFALEQVIEIVTDARPCGETKVLPLSIYTGIKNFKSNVEGLREGLYLLPHQALSGQLEAVVERTEDFTDSAYTSHEHREGILQLCQLARQDTDQLIAAWMEAVCGHSQGIHAHINTHTCIHTSTDTHRYTQTCIQVLTQKCDRYVLTRLHG</sequence>
<dbReference type="Proteomes" id="UP000314982">
    <property type="component" value="Unassembled WGS sequence"/>
</dbReference>
<dbReference type="Gene3D" id="1.20.120.230">
    <property type="entry name" value="Alpha-catenin/vinculin-like"/>
    <property type="match status" value="1"/>
</dbReference>
<dbReference type="InterPro" id="IPR006077">
    <property type="entry name" value="Vinculin/catenin"/>
</dbReference>
<protein>
    <submittedName>
        <fullName evidence="4">Uncharacterized protein</fullName>
    </submittedName>
</protein>
<dbReference type="SUPFAM" id="SSF47220">
    <property type="entry name" value="alpha-catenin/vinculin-like"/>
    <property type="match status" value="1"/>
</dbReference>
<accession>A0A4W5N0G8</accession>
<dbReference type="Pfam" id="PF01044">
    <property type="entry name" value="Vinculin"/>
    <property type="match status" value="1"/>
</dbReference>
<evidence type="ECO:0000256" key="3">
    <source>
        <dbReference type="ARBA" id="ARBA00022490"/>
    </source>
</evidence>
<evidence type="ECO:0000256" key="2">
    <source>
        <dbReference type="ARBA" id="ARBA00008376"/>
    </source>
</evidence>
<dbReference type="AlphaFoldDB" id="A0A4W5N0G8"/>
<dbReference type="InterPro" id="IPR030045">
    <property type="entry name" value="CTNNAL1"/>
</dbReference>
<dbReference type="PANTHER" id="PTHR46342:SF1">
    <property type="entry name" value="ALPHA-CATULIN"/>
    <property type="match status" value="1"/>
</dbReference>
<evidence type="ECO:0000313" key="5">
    <source>
        <dbReference type="Proteomes" id="UP000314982"/>
    </source>
</evidence>